<dbReference type="InterPro" id="IPR028348">
    <property type="entry name" value="FAD-binding_protein"/>
</dbReference>
<evidence type="ECO:0000313" key="1">
    <source>
        <dbReference type="EMBL" id="GAM61949.1"/>
    </source>
</evidence>
<dbReference type="Proteomes" id="UP000031670">
    <property type="component" value="Unassembled WGS sequence"/>
</dbReference>
<comment type="caution">
    <text evidence="1">The sequence shown here is derived from an EMBL/GenBank/DDBJ whole genome shotgun (WGS) entry which is preliminary data.</text>
</comment>
<name>A0A0B8PGQ7_9VIBR</name>
<protein>
    <submittedName>
        <fullName evidence="1">NAD(FAD)-utilizing dehydrogenase</fullName>
    </submittedName>
</protein>
<evidence type="ECO:0000313" key="2">
    <source>
        <dbReference type="Proteomes" id="UP000031670"/>
    </source>
</evidence>
<dbReference type="Gene3D" id="3.50.50.60">
    <property type="entry name" value="FAD/NAD(P)-binding domain"/>
    <property type="match status" value="1"/>
</dbReference>
<dbReference type="InterPro" id="IPR036188">
    <property type="entry name" value="FAD/NAD-bd_sf"/>
</dbReference>
<proteinExistence type="predicted"/>
<accession>A0A0B8PGQ7</accession>
<dbReference type="Gene3D" id="3.30.70.2700">
    <property type="match status" value="1"/>
</dbReference>
<reference evidence="1 2" key="1">
    <citation type="submission" date="2015-01" db="EMBL/GenBank/DDBJ databases">
        <title>Vibrio sp. C5 JCM 19232 whole genome shotgun sequence.</title>
        <authorList>
            <person name="Sawabe T."/>
            <person name="Meirelles P."/>
            <person name="Feng G."/>
            <person name="Sayaka M."/>
            <person name="Hattori M."/>
            <person name="Ohkuma M."/>
        </authorList>
    </citation>
    <scope>NUCLEOTIDE SEQUENCE [LARGE SCALE GENOMIC DNA]</scope>
    <source>
        <strain evidence="1 2">JCM19232</strain>
    </source>
</reference>
<sequence>MIRLNEIKLPLDHKEEALEAAIVKKLGINAEDIHSFTVFRRGYDARKKSNILLIYTLDIELENEAQLLDTFSHDPHVKQTPDMEYKFVAKAPENLKERPVVIGFGPCGLFAGLVLAQMGFKPIIVERGKEVRERTKDTFGFWRKRTLNPESNVQFGEGGAGTFSDGKLYSQVKDPTFMVVRLSLSLWQPAPRKRSCM</sequence>
<dbReference type="PANTHER" id="PTHR42842:SF3">
    <property type="entry name" value="FAD_NAD(P)-BINDING OXIDOREDUCTASE FAMILY PROTEIN"/>
    <property type="match status" value="1"/>
</dbReference>
<dbReference type="PANTHER" id="PTHR42842">
    <property type="entry name" value="FAD/NAD(P)-BINDING OXIDOREDUCTASE"/>
    <property type="match status" value="1"/>
</dbReference>
<gene>
    <name evidence="1" type="ORF">JCM19232_6254</name>
</gene>
<dbReference type="EMBL" id="BBSA01000004">
    <property type="protein sequence ID" value="GAM61949.1"/>
    <property type="molecule type" value="Genomic_DNA"/>
</dbReference>
<reference evidence="1 2" key="2">
    <citation type="submission" date="2015-01" db="EMBL/GenBank/DDBJ databases">
        <authorList>
            <consortium name="NBRP consortium"/>
            <person name="Sawabe T."/>
            <person name="Meirelles P."/>
            <person name="Feng G."/>
            <person name="Sayaka M."/>
            <person name="Hattori M."/>
            <person name="Ohkuma M."/>
        </authorList>
    </citation>
    <scope>NUCLEOTIDE SEQUENCE [LARGE SCALE GENOMIC DNA]</scope>
    <source>
        <strain evidence="1 2">JCM19232</strain>
    </source>
</reference>
<organism evidence="1 2">
    <name type="scientific">Vibrio ishigakensis</name>
    <dbReference type="NCBI Taxonomy" id="1481914"/>
    <lineage>
        <taxon>Bacteria</taxon>
        <taxon>Pseudomonadati</taxon>
        <taxon>Pseudomonadota</taxon>
        <taxon>Gammaproteobacteria</taxon>
        <taxon>Vibrionales</taxon>
        <taxon>Vibrionaceae</taxon>
        <taxon>Vibrio</taxon>
    </lineage>
</organism>
<dbReference type="AlphaFoldDB" id="A0A0B8PGQ7"/>
<dbReference type="SUPFAM" id="SSF51905">
    <property type="entry name" value="FAD/NAD(P)-binding domain"/>
    <property type="match status" value="1"/>
</dbReference>